<dbReference type="AlphaFoldDB" id="A0A6A6IK04"/>
<dbReference type="RefSeq" id="XP_033685918.1">
    <property type="nucleotide sequence ID" value="XM_033835422.1"/>
</dbReference>
<protein>
    <submittedName>
        <fullName evidence="1">Uncharacterized protein</fullName>
    </submittedName>
</protein>
<dbReference type="GeneID" id="54588752"/>
<evidence type="ECO:0000313" key="1">
    <source>
        <dbReference type="EMBL" id="KAF2250914.1"/>
    </source>
</evidence>
<proteinExistence type="predicted"/>
<keyword evidence="2" id="KW-1185">Reference proteome</keyword>
<dbReference type="Proteomes" id="UP000800094">
    <property type="component" value="Unassembled WGS sequence"/>
</dbReference>
<dbReference type="OrthoDB" id="1933717at2759"/>
<name>A0A6A6IK04_9PLEO</name>
<reference evidence="1" key="1">
    <citation type="journal article" date="2020" name="Stud. Mycol.">
        <title>101 Dothideomycetes genomes: a test case for predicting lifestyles and emergence of pathogens.</title>
        <authorList>
            <person name="Haridas S."/>
            <person name="Albert R."/>
            <person name="Binder M."/>
            <person name="Bloem J."/>
            <person name="Labutti K."/>
            <person name="Salamov A."/>
            <person name="Andreopoulos B."/>
            <person name="Baker S."/>
            <person name="Barry K."/>
            <person name="Bills G."/>
            <person name="Bluhm B."/>
            <person name="Cannon C."/>
            <person name="Castanera R."/>
            <person name="Culley D."/>
            <person name="Daum C."/>
            <person name="Ezra D."/>
            <person name="Gonzalez J."/>
            <person name="Henrissat B."/>
            <person name="Kuo A."/>
            <person name="Liang C."/>
            <person name="Lipzen A."/>
            <person name="Lutzoni F."/>
            <person name="Magnuson J."/>
            <person name="Mondo S."/>
            <person name="Nolan M."/>
            <person name="Ohm R."/>
            <person name="Pangilinan J."/>
            <person name="Park H.-J."/>
            <person name="Ramirez L."/>
            <person name="Alfaro M."/>
            <person name="Sun H."/>
            <person name="Tritt A."/>
            <person name="Yoshinaga Y."/>
            <person name="Zwiers L.-H."/>
            <person name="Turgeon B."/>
            <person name="Goodwin S."/>
            <person name="Spatafora J."/>
            <person name="Crous P."/>
            <person name="Grigoriev I."/>
        </authorList>
    </citation>
    <scope>NUCLEOTIDE SEQUENCE</scope>
    <source>
        <strain evidence="1">CBS 122368</strain>
    </source>
</reference>
<dbReference type="EMBL" id="ML987193">
    <property type="protein sequence ID" value="KAF2250914.1"/>
    <property type="molecule type" value="Genomic_DNA"/>
</dbReference>
<evidence type="ECO:0000313" key="2">
    <source>
        <dbReference type="Proteomes" id="UP000800094"/>
    </source>
</evidence>
<organism evidence="1 2">
    <name type="scientific">Trematosphaeria pertusa</name>
    <dbReference type="NCBI Taxonomy" id="390896"/>
    <lineage>
        <taxon>Eukaryota</taxon>
        <taxon>Fungi</taxon>
        <taxon>Dikarya</taxon>
        <taxon>Ascomycota</taxon>
        <taxon>Pezizomycotina</taxon>
        <taxon>Dothideomycetes</taxon>
        <taxon>Pleosporomycetidae</taxon>
        <taxon>Pleosporales</taxon>
        <taxon>Massarineae</taxon>
        <taxon>Trematosphaeriaceae</taxon>
        <taxon>Trematosphaeria</taxon>
    </lineage>
</organism>
<accession>A0A6A6IK04</accession>
<sequence length="179" mass="20171">MITVPVLLENGKYTLPPSKKLDVVIVLDYGLEALQVLLEAKDEIFKATASPGVGKKIVMVTGTDREPDYAIEGYEIRTCTLLVRLKDMRPKYRLSYYGIATVLLQPAWLYYGTLNLKALATFDHELLELSAHTVRWLAFENISWLDGKFADAAWDMEELAARKEEIVFEGVLGLDSDGR</sequence>
<gene>
    <name evidence="1" type="ORF">BU26DRAFT_603438</name>
</gene>